<name>A0ABU9UA20_9SPIR</name>
<gene>
    <name evidence="6" type="ORF">WKV44_03070</name>
</gene>
<evidence type="ECO:0000313" key="7">
    <source>
        <dbReference type="Proteomes" id="UP001466331"/>
    </source>
</evidence>
<dbReference type="Gene3D" id="1.25.40.10">
    <property type="entry name" value="Tetratricopeptide repeat domain"/>
    <property type="match status" value="2"/>
</dbReference>
<dbReference type="PROSITE" id="PS50005">
    <property type="entry name" value="TPR"/>
    <property type="match status" value="2"/>
</dbReference>
<proteinExistence type="predicted"/>
<keyword evidence="7" id="KW-1185">Reference proteome</keyword>
<keyword evidence="4" id="KW-1133">Transmembrane helix</keyword>
<dbReference type="PANTHER" id="PTHR45586:SF1">
    <property type="entry name" value="LIPOPOLYSACCHARIDE ASSEMBLY PROTEIN B"/>
    <property type="match status" value="1"/>
</dbReference>
<dbReference type="Pfam" id="PF14559">
    <property type="entry name" value="TPR_19"/>
    <property type="match status" value="1"/>
</dbReference>
<comment type="caution">
    <text evidence="6">The sequence shown here is derived from an EMBL/GenBank/DDBJ whole genome shotgun (WGS) entry which is preliminary data.</text>
</comment>
<feature type="repeat" description="TPR" evidence="3">
    <location>
        <begin position="137"/>
        <end position="170"/>
    </location>
</feature>
<dbReference type="Pfam" id="PF04471">
    <property type="entry name" value="Mrr_cat"/>
    <property type="match status" value="1"/>
</dbReference>
<keyword evidence="1" id="KW-0677">Repeat</keyword>
<evidence type="ECO:0000256" key="3">
    <source>
        <dbReference type="PROSITE-ProRule" id="PRU00339"/>
    </source>
</evidence>
<dbReference type="Gene3D" id="3.40.1350.10">
    <property type="match status" value="1"/>
</dbReference>
<dbReference type="EMBL" id="JBCHKQ010000001">
    <property type="protein sequence ID" value="MEM5947518.1"/>
    <property type="molecule type" value="Genomic_DNA"/>
</dbReference>
<accession>A0ABU9UA20</accession>
<dbReference type="InterPro" id="IPR051012">
    <property type="entry name" value="CellSynth/LPSAsmb/PSIAsmb"/>
</dbReference>
<organism evidence="6 7">
    <name type="scientific">Rarispira pelagica</name>
    <dbReference type="NCBI Taxonomy" id="3141764"/>
    <lineage>
        <taxon>Bacteria</taxon>
        <taxon>Pseudomonadati</taxon>
        <taxon>Spirochaetota</taxon>
        <taxon>Spirochaetia</taxon>
        <taxon>Winmispirales</taxon>
        <taxon>Winmispiraceae</taxon>
        <taxon>Rarispira</taxon>
    </lineage>
</organism>
<feature type="repeat" description="TPR" evidence="3">
    <location>
        <begin position="277"/>
        <end position="310"/>
    </location>
</feature>
<evidence type="ECO:0000256" key="4">
    <source>
        <dbReference type="SAM" id="Phobius"/>
    </source>
</evidence>
<dbReference type="Pfam" id="PF13432">
    <property type="entry name" value="TPR_16"/>
    <property type="match status" value="1"/>
</dbReference>
<dbReference type="RefSeq" id="WP_420068966.1">
    <property type="nucleotide sequence ID" value="NZ_JBCHKQ010000001.1"/>
</dbReference>
<evidence type="ECO:0000259" key="5">
    <source>
        <dbReference type="Pfam" id="PF04471"/>
    </source>
</evidence>
<evidence type="ECO:0000313" key="6">
    <source>
        <dbReference type="EMBL" id="MEM5947518.1"/>
    </source>
</evidence>
<dbReference type="Proteomes" id="UP001466331">
    <property type="component" value="Unassembled WGS sequence"/>
</dbReference>
<feature type="transmembrane region" description="Helical" evidence="4">
    <location>
        <begin position="6"/>
        <end position="26"/>
    </location>
</feature>
<keyword evidence="2 3" id="KW-0802">TPR repeat</keyword>
<keyword evidence="4" id="KW-0812">Transmembrane</keyword>
<dbReference type="InterPro" id="IPR011990">
    <property type="entry name" value="TPR-like_helical_dom_sf"/>
</dbReference>
<dbReference type="SMART" id="SM00028">
    <property type="entry name" value="TPR"/>
    <property type="match status" value="6"/>
</dbReference>
<protein>
    <submittedName>
        <fullName evidence="6">Tetratricopeptide repeat protein</fullName>
    </submittedName>
</protein>
<reference evidence="6 7" key="1">
    <citation type="submission" date="2024-03" db="EMBL/GenBank/DDBJ databases">
        <title>Ignisphaera cupida sp. nov., a hyperthermophilic hydrolytic archaeon from a hot spring of Kamchatka, and proposal of Ignisphaeraceae fam. nov.</title>
        <authorList>
            <person name="Podosokorskaya O.A."/>
            <person name="Elcheninov A.G."/>
            <person name="Maltseva A.I."/>
            <person name="Zayulina K.S."/>
            <person name="Novikov A."/>
            <person name="Merkel A.Y."/>
        </authorList>
    </citation>
    <scope>NUCLEOTIDE SEQUENCE [LARGE SCALE GENOMIC DNA]</scope>
    <source>
        <strain evidence="6 7">38H-sp</strain>
    </source>
</reference>
<dbReference type="InterPro" id="IPR007560">
    <property type="entry name" value="Restrct_endonuc_IV_Mrr"/>
</dbReference>
<evidence type="ECO:0000256" key="1">
    <source>
        <dbReference type="ARBA" id="ARBA00022737"/>
    </source>
</evidence>
<sequence length="458" mass="52430">MTQLPLIITLVVVLAVLATIAIYINITTSTDEDGKKKKPKKKKKNKNVLIKEAQRKLAQNPKDPRALKTLADIYYEDNIWAKAYTMYSLLSELCATNPELDEFEISSRQGICAFKLNKTEEAYRALAVAYKLRQNSFEVLFHLGALEQKRGNAEHAIKLLLKANEMVPSHIETKRYLAIALYNIHKYKEALTIARQIIDQFPDDKEFLFAYADSMLMTGKKDQAIAILSHLKIDPVWGPKAAYKAGTTHLSQHKYDRAIADMEIGLRHEVIDTTLRLEMSYKLAQAYIAKKEVKKAVEHLRNIQRINPRYKDVEKLINYYSELNQNQNLKTYLISSPPDFLTLCRKIIAAYFPGAFVKVNNMSMVTSEYADLVCEVDARKWQDTILFRFMRTTGVVGELSIRDFHARLKDTRADRGICISAGDFSQEAKKFVEARLIDLLPKSELLKILKKVDSRTGL</sequence>
<keyword evidence="4" id="KW-0472">Membrane</keyword>
<dbReference type="PANTHER" id="PTHR45586">
    <property type="entry name" value="TPR REPEAT-CONTAINING PROTEIN PA4667"/>
    <property type="match status" value="1"/>
</dbReference>
<evidence type="ECO:0000256" key="2">
    <source>
        <dbReference type="ARBA" id="ARBA00022803"/>
    </source>
</evidence>
<dbReference type="SUPFAM" id="SSF48452">
    <property type="entry name" value="TPR-like"/>
    <property type="match status" value="2"/>
</dbReference>
<dbReference type="InterPro" id="IPR011856">
    <property type="entry name" value="tRNA_endonuc-like_dom_sf"/>
</dbReference>
<dbReference type="InterPro" id="IPR019734">
    <property type="entry name" value="TPR_rpt"/>
</dbReference>
<feature type="domain" description="Restriction endonuclease type IV Mrr" evidence="5">
    <location>
        <begin position="337"/>
        <end position="448"/>
    </location>
</feature>